<dbReference type="GO" id="GO:0019693">
    <property type="term" value="P:ribose phosphate metabolic process"/>
    <property type="evidence" value="ECO:0007669"/>
    <property type="project" value="TreeGrafter"/>
</dbReference>
<proteinExistence type="predicted"/>
<dbReference type="InterPro" id="IPR000086">
    <property type="entry name" value="NUDIX_hydrolase_dom"/>
</dbReference>
<dbReference type="Proteomes" id="UP000219514">
    <property type="component" value="Unassembled WGS sequence"/>
</dbReference>
<dbReference type="EMBL" id="OBDO01000001">
    <property type="protein sequence ID" value="SNX94440.1"/>
    <property type="molecule type" value="Genomic_DNA"/>
</dbReference>
<comment type="cofactor">
    <cofactor evidence="1">
        <name>Mg(2+)</name>
        <dbReference type="ChEBI" id="CHEBI:18420"/>
    </cofactor>
</comment>
<keyword evidence="2" id="KW-0378">Hydrolase</keyword>
<feature type="region of interest" description="Disordered" evidence="3">
    <location>
        <begin position="18"/>
        <end position="46"/>
    </location>
</feature>
<dbReference type="Gene3D" id="3.90.79.10">
    <property type="entry name" value="Nucleoside Triphosphate Pyrophosphohydrolase"/>
    <property type="match status" value="1"/>
</dbReference>
<keyword evidence="6" id="KW-1185">Reference proteome</keyword>
<dbReference type="GO" id="GO:0016787">
    <property type="term" value="F:hydrolase activity"/>
    <property type="evidence" value="ECO:0007669"/>
    <property type="project" value="UniProtKB-KW"/>
</dbReference>
<evidence type="ECO:0000313" key="5">
    <source>
        <dbReference type="EMBL" id="SNX94440.1"/>
    </source>
</evidence>
<feature type="compositionally biased region" description="Basic and acidic residues" evidence="3">
    <location>
        <begin position="34"/>
        <end position="44"/>
    </location>
</feature>
<dbReference type="PANTHER" id="PTHR11839:SF18">
    <property type="entry name" value="NUDIX HYDROLASE DOMAIN-CONTAINING PROTEIN"/>
    <property type="match status" value="1"/>
</dbReference>
<protein>
    <submittedName>
        <fullName evidence="5">ADP-ribose pyrophosphatase YjhB, NUDIX family</fullName>
    </submittedName>
</protein>
<gene>
    <name evidence="5" type="ORF">SAMN06893097_101233</name>
</gene>
<dbReference type="Pfam" id="PF00293">
    <property type="entry name" value="NUDIX"/>
    <property type="match status" value="1"/>
</dbReference>
<accession>A0A285E647</accession>
<dbReference type="InterPro" id="IPR015797">
    <property type="entry name" value="NUDIX_hydrolase-like_dom_sf"/>
</dbReference>
<evidence type="ECO:0000256" key="3">
    <source>
        <dbReference type="SAM" id="MobiDB-lite"/>
    </source>
</evidence>
<feature type="domain" description="Nudix hydrolase" evidence="4">
    <location>
        <begin position="78"/>
        <end position="209"/>
    </location>
</feature>
<dbReference type="AlphaFoldDB" id="A0A285E647"/>
<dbReference type="PROSITE" id="PS51462">
    <property type="entry name" value="NUDIX"/>
    <property type="match status" value="1"/>
</dbReference>
<dbReference type="CDD" id="cd24161">
    <property type="entry name" value="NUDIX_ADPRase_Ndx2"/>
    <property type="match status" value="1"/>
</dbReference>
<evidence type="ECO:0000256" key="2">
    <source>
        <dbReference type="ARBA" id="ARBA00022801"/>
    </source>
</evidence>
<evidence type="ECO:0000313" key="6">
    <source>
        <dbReference type="Proteomes" id="UP000219514"/>
    </source>
</evidence>
<dbReference type="GO" id="GO:0006753">
    <property type="term" value="P:nucleoside phosphate metabolic process"/>
    <property type="evidence" value="ECO:0007669"/>
    <property type="project" value="TreeGrafter"/>
</dbReference>
<evidence type="ECO:0000256" key="1">
    <source>
        <dbReference type="ARBA" id="ARBA00001946"/>
    </source>
</evidence>
<sequence>MRTDVAATLTISSRAWAEALRPSRTRPPPCADPGRGRPLQDGRMRTTSSREVYRNPWIRVREDEVERADGSRGVYGVVEKPHFAVVLPAERDGFWLVEQFRHPVGRRAWEFPQGTWSHGASGTAEELARAELAEETGLRAGSLRHLGRLDLAPGLSPQEFDVWLATDLTPGPTAREATEADMRCAFVPEAELRARVRDGRFTDGPSLAAYSLLLLDRG</sequence>
<dbReference type="PANTHER" id="PTHR11839">
    <property type="entry name" value="UDP/ADP-SUGAR PYROPHOSPHATASE"/>
    <property type="match status" value="1"/>
</dbReference>
<dbReference type="SUPFAM" id="SSF55811">
    <property type="entry name" value="Nudix"/>
    <property type="match status" value="1"/>
</dbReference>
<reference evidence="5 6" key="1">
    <citation type="submission" date="2017-09" db="EMBL/GenBank/DDBJ databases">
        <authorList>
            <person name="Ehlers B."/>
            <person name="Leendertz F.H."/>
        </authorList>
    </citation>
    <scope>NUCLEOTIDE SEQUENCE [LARGE SCALE GENOMIC DNA]</scope>
    <source>
        <strain evidence="5 6">DSM 46844</strain>
    </source>
</reference>
<dbReference type="GO" id="GO:0005829">
    <property type="term" value="C:cytosol"/>
    <property type="evidence" value="ECO:0007669"/>
    <property type="project" value="TreeGrafter"/>
</dbReference>
<organism evidence="5 6">
    <name type="scientific">Geodermatophilus sabuli</name>
    <dbReference type="NCBI Taxonomy" id="1564158"/>
    <lineage>
        <taxon>Bacteria</taxon>
        <taxon>Bacillati</taxon>
        <taxon>Actinomycetota</taxon>
        <taxon>Actinomycetes</taxon>
        <taxon>Geodermatophilales</taxon>
        <taxon>Geodermatophilaceae</taxon>
        <taxon>Geodermatophilus</taxon>
    </lineage>
</organism>
<name>A0A285E647_9ACTN</name>
<evidence type="ECO:0000259" key="4">
    <source>
        <dbReference type="PROSITE" id="PS51462"/>
    </source>
</evidence>